<accession>A0A835LNK1</accession>
<dbReference type="Proteomes" id="UP000631114">
    <property type="component" value="Unassembled WGS sequence"/>
</dbReference>
<organism evidence="2 3">
    <name type="scientific">Coptis chinensis</name>
    <dbReference type="NCBI Taxonomy" id="261450"/>
    <lineage>
        <taxon>Eukaryota</taxon>
        <taxon>Viridiplantae</taxon>
        <taxon>Streptophyta</taxon>
        <taxon>Embryophyta</taxon>
        <taxon>Tracheophyta</taxon>
        <taxon>Spermatophyta</taxon>
        <taxon>Magnoliopsida</taxon>
        <taxon>Ranunculales</taxon>
        <taxon>Ranunculaceae</taxon>
        <taxon>Coptidoideae</taxon>
        <taxon>Coptis</taxon>
    </lineage>
</organism>
<proteinExistence type="predicted"/>
<keyword evidence="1" id="KW-1133">Transmembrane helix</keyword>
<gene>
    <name evidence="2" type="ORF">IFM89_025616</name>
</gene>
<sequence length="208" mass="23383">MARSTSTSSTTTKDAHALFQSLRPTYMATPTNLKVLIFLPTLQYLAKCENHNFNTKNIHFTCRSLIFMSCSLFSLLSFSYSNHEKAVREINGKVVDVVNNNKRCTSSFPITLICLRGYTHQSIGPYILTNITTLAKCQNRVFSSIIDLYVMFTIFTAVIQPLIQLLEPRKSSERNNMARSSTSSTTTKDAQALFQSLRSAYVAIPTNL</sequence>
<keyword evidence="1" id="KW-0472">Membrane</keyword>
<evidence type="ECO:0000313" key="3">
    <source>
        <dbReference type="Proteomes" id="UP000631114"/>
    </source>
</evidence>
<protein>
    <submittedName>
        <fullName evidence="2">Uncharacterized protein</fullName>
    </submittedName>
</protein>
<dbReference type="UniPathway" id="UPA00378"/>
<comment type="caution">
    <text evidence="2">The sequence shown here is derived from an EMBL/GenBank/DDBJ whole genome shotgun (WGS) entry which is preliminary data.</text>
</comment>
<reference evidence="2 3" key="1">
    <citation type="submission" date="2020-10" db="EMBL/GenBank/DDBJ databases">
        <title>The Coptis chinensis genome and diversification of protoberbering-type alkaloids.</title>
        <authorList>
            <person name="Wang B."/>
            <person name="Shu S."/>
            <person name="Song C."/>
            <person name="Liu Y."/>
        </authorList>
    </citation>
    <scope>NUCLEOTIDE SEQUENCE [LARGE SCALE GENOMIC DNA]</scope>
    <source>
        <strain evidence="2">HL-2020</strain>
        <tissue evidence="2">Leaf</tissue>
    </source>
</reference>
<feature type="transmembrane region" description="Helical" evidence="1">
    <location>
        <begin position="148"/>
        <end position="166"/>
    </location>
</feature>
<evidence type="ECO:0000313" key="2">
    <source>
        <dbReference type="EMBL" id="KAF9593831.1"/>
    </source>
</evidence>
<keyword evidence="3" id="KW-1185">Reference proteome</keyword>
<name>A0A835LNK1_9MAGN</name>
<evidence type="ECO:0000256" key="1">
    <source>
        <dbReference type="SAM" id="Phobius"/>
    </source>
</evidence>
<keyword evidence="1" id="KW-0812">Transmembrane</keyword>
<dbReference type="AlphaFoldDB" id="A0A835LNK1"/>
<dbReference type="EMBL" id="JADFTS010000008">
    <property type="protein sequence ID" value="KAF9593831.1"/>
    <property type="molecule type" value="Genomic_DNA"/>
</dbReference>